<dbReference type="Proteomes" id="UP000799440">
    <property type="component" value="Unassembled WGS sequence"/>
</dbReference>
<evidence type="ECO:0000313" key="1">
    <source>
        <dbReference type="EMBL" id="KAF2741752.1"/>
    </source>
</evidence>
<name>A0A6A6UTX2_9PLEO</name>
<proteinExistence type="predicted"/>
<accession>A0A6A6UTX2</accession>
<sequence length="217" mass="25132">MPYTRGGFRSSRSWVSPEQRNAQEFTIVRNCMRRLFKNSEVSQWKHDDYLKHRQAMVESDKARLARKLKAREEDLKWRNISAEATGAYAYGLGSLVHGCLHTVGNRSLVLGEQTIWCLDWTNGKDEIAPWPTGAEMKWEGDDRAKTNVGRFLPLPRERTPGCAWADWLMIKQYPLDEVARVPTLEDIYLPVDEIDDEVKYDLITKDLEDAMNDILKT</sequence>
<dbReference type="EMBL" id="MU006626">
    <property type="protein sequence ID" value="KAF2741752.1"/>
    <property type="molecule type" value="Genomic_DNA"/>
</dbReference>
<evidence type="ECO:0000313" key="2">
    <source>
        <dbReference type="Proteomes" id="UP000799440"/>
    </source>
</evidence>
<dbReference type="OrthoDB" id="5305306at2759"/>
<keyword evidence="2" id="KW-1185">Reference proteome</keyword>
<gene>
    <name evidence="1" type="ORF">M011DRAFT_413908</name>
</gene>
<organism evidence="1 2">
    <name type="scientific">Sporormia fimetaria CBS 119925</name>
    <dbReference type="NCBI Taxonomy" id="1340428"/>
    <lineage>
        <taxon>Eukaryota</taxon>
        <taxon>Fungi</taxon>
        <taxon>Dikarya</taxon>
        <taxon>Ascomycota</taxon>
        <taxon>Pezizomycotina</taxon>
        <taxon>Dothideomycetes</taxon>
        <taxon>Pleosporomycetidae</taxon>
        <taxon>Pleosporales</taxon>
        <taxon>Sporormiaceae</taxon>
        <taxon>Sporormia</taxon>
    </lineage>
</organism>
<reference evidence="1" key="1">
    <citation type="journal article" date="2020" name="Stud. Mycol.">
        <title>101 Dothideomycetes genomes: a test case for predicting lifestyles and emergence of pathogens.</title>
        <authorList>
            <person name="Haridas S."/>
            <person name="Albert R."/>
            <person name="Binder M."/>
            <person name="Bloem J."/>
            <person name="Labutti K."/>
            <person name="Salamov A."/>
            <person name="Andreopoulos B."/>
            <person name="Baker S."/>
            <person name="Barry K."/>
            <person name="Bills G."/>
            <person name="Bluhm B."/>
            <person name="Cannon C."/>
            <person name="Castanera R."/>
            <person name="Culley D."/>
            <person name="Daum C."/>
            <person name="Ezra D."/>
            <person name="Gonzalez J."/>
            <person name="Henrissat B."/>
            <person name="Kuo A."/>
            <person name="Liang C."/>
            <person name="Lipzen A."/>
            <person name="Lutzoni F."/>
            <person name="Magnuson J."/>
            <person name="Mondo S."/>
            <person name="Nolan M."/>
            <person name="Ohm R."/>
            <person name="Pangilinan J."/>
            <person name="Park H.-J."/>
            <person name="Ramirez L."/>
            <person name="Alfaro M."/>
            <person name="Sun H."/>
            <person name="Tritt A."/>
            <person name="Yoshinaga Y."/>
            <person name="Zwiers L.-H."/>
            <person name="Turgeon B."/>
            <person name="Goodwin S."/>
            <person name="Spatafora J."/>
            <person name="Crous P."/>
            <person name="Grigoriev I."/>
        </authorList>
    </citation>
    <scope>NUCLEOTIDE SEQUENCE</scope>
    <source>
        <strain evidence="1">CBS 119925</strain>
    </source>
</reference>
<dbReference type="AlphaFoldDB" id="A0A6A6UTX2"/>
<protein>
    <submittedName>
        <fullName evidence="1">Uncharacterized protein</fullName>
    </submittedName>
</protein>